<evidence type="ECO:0000259" key="3">
    <source>
        <dbReference type="PROSITE" id="PS50943"/>
    </source>
</evidence>
<dbReference type="AlphaFoldDB" id="A0A6N7KZA7"/>
<feature type="transmembrane region" description="Helical" evidence="2">
    <location>
        <begin position="629"/>
        <end position="649"/>
    </location>
</feature>
<dbReference type="SUPFAM" id="SSF47413">
    <property type="entry name" value="lambda repressor-like DNA-binding domains"/>
    <property type="match status" value="1"/>
</dbReference>
<evidence type="ECO:0000256" key="2">
    <source>
        <dbReference type="SAM" id="Phobius"/>
    </source>
</evidence>
<keyword evidence="5" id="KW-1185">Reference proteome</keyword>
<evidence type="ECO:0000256" key="1">
    <source>
        <dbReference type="SAM" id="MobiDB-lite"/>
    </source>
</evidence>
<feature type="transmembrane region" description="Helical" evidence="2">
    <location>
        <begin position="589"/>
        <end position="609"/>
    </location>
</feature>
<gene>
    <name evidence="4" type="ORF">F7Q99_33010</name>
</gene>
<feature type="compositionally biased region" description="Low complexity" evidence="1">
    <location>
        <begin position="76"/>
        <end position="99"/>
    </location>
</feature>
<accession>A0A6N7KZA7</accession>
<dbReference type="Gene3D" id="1.10.260.40">
    <property type="entry name" value="lambda repressor-like DNA-binding domains"/>
    <property type="match status" value="1"/>
</dbReference>
<comment type="caution">
    <text evidence="4">The sequence shown here is derived from an EMBL/GenBank/DDBJ whole genome shotgun (WGS) entry which is preliminary data.</text>
</comment>
<feature type="domain" description="HTH cro/C1-type" evidence="3">
    <location>
        <begin position="9"/>
        <end position="64"/>
    </location>
</feature>
<dbReference type="InterPro" id="IPR027417">
    <property type="entry name" value="P-loop_NTPase"/>
</dbReference>
<dbReference type="InterPro" id="IPR010982">
    <property type="entry name" value="Lambda_DNA-bd_dom_sf"/>
</dbReference>
<keyword evidence="2" id="KW-1133">Transmembrane helix</keyword>
<dbReference type="EMBL" id="WBOF01000003">
    <property type="protein sequence ID" value="MQS16880.1"/>
    <property type="molecule type" value="Genomic_DNA"/>
</dbReference>
<feature type="transmembrane region" description="Helical" evidence="2">
    <location>
        <begin position="680"/>
        <end position="699"/>
    </location>
</feature>
<sequence length="820" mass="88585">MTEQLGALLRRLRIEAGLTQEQVAERSGVSVRTIRRLERGGSTDHRLGTVNLLADALGASPEDRRRLAATLAKSQPVPESGPSEPSSAPAEPVAGPATEPADKPADAPPPIPAVLADAAAELATEVRRRWRCEEEQRRVHDPFPLPVRWQRAPEGLMDGPENVQRLAPGEAPGRLDLDGDLRSVADAYRRIPSGRLVVLGRAGSGKSILTIRFVLDFLQARAAPDRVPVIFSLGSWDPTTTALRDWQIDLLLRDHPHLVGRGPGGATLAAALIDADLVLPVLDGFDEIAEGLRQEALDALNATSQPLVLTSRRGEFAEAVEAARTPLVWAAGIELTDLTPDDLAAYLPRTARPVAHTAGGDAEPIWDPVLEQLRRRTEGSAHLARVLSTPLMVILARTMYSDAPDRKPAELLDAERFPTEHALEEHLLAGFVPALYRRRAPERDAAGPRRRWRHPDADRAERWLGHLADHLIRLDRHDLAWWQIGGSVRRPTRVLATVLASALCVAAAEWLVGLFLVVAYAGDPTVRGERYLLEGVLLGPIGGLAFGSVYGVMTVLGVLAPEPTHVRLRLPGTRHGGGPRPVRVFTGRFAIILLGGTVIGIGGATAQTLERAVYFGLPLTDGGVIEGTLINMLVYGLIFGAAAGLVFGLTGMLEVPLDTASAATPVALLSSNRAAVSRQVLVLVPAFTLAIALGGRLMVDLLRGPLGEMYWPLGDGFFIGAIGGIGGALSYALGFTAWGQWLILARVWLPLTGRLPWNVAAFLDDAYQRGVLRQTGAVYQFRHLRLQHHLGHAFRRRQADYRPATFPDRDPDRDEAPAGS</sequence>
<feature type="transmembrane region" description="Helical" evidence="2">
    <location>
        <begin position="541"/>
        <end position="560"/>
    </location>
</feature>
<organism evidence="4 5">
    <name type="scientific">Streptomyces kaniharaensis</name>
    <dbReference type="NCBI Taxonomy" id="212423"/>
    <lineage>
        <taxon>Bacteria</taxon>
        <taxon>Bacillati</taxon>
        <taxon>Actinomycetota</taxon>
        <taxon>Actinomycetes</taxon>
        <taxon>Kitasatosporales</taxon>
        <taxon>Streptomycetaceae</taxon>
        <taxon>Streptomyces</taxon>
    </lineage>
</organism>
<feature type="transmembrane region" description="Helical" evidence="2">
    <location>
        <begin position="719"/>
        <end position="744"/>
    </location>
</feature>
<protein>
    <submittedName>
        <fullName evidence="4">XRE family transcriptional regulator</fullName>
    </submittedName>
</protein>
<name>A0A6N7KZA7_9ACTN</name>
<evidence type="ECO:0000313" key="4">
    <source>
        <dbReference type="EMBL" id="MQS16880.1"/>
    </source>
</evidence>
<keyword evidence="2" id="KW-0812">Transmembrane</keyword>
<keyword evidence="2" id="KW-0472">Membrane</keyword>
<dbReference type="Pfam" id="PF13560">
    <property type="entry name" value="HTH_31"/>
    <property type="match status" value="1"/>
</dbReference>
<dbReference type="GO" id="GO:0003677">
    <property type="term" value="F:DNA binding"/>
    <property type="evidence" value="ECO:0007669"/>
    <property type="project" value="InterPro"/>
</dbReference>
<dbReference type="Gene3D" id="3.40.50.300">
    <property type="entry name" value="P-loop containing nucleotide triphosphate hydrolases"/>
    <property type="match status" value="1"/>
</dbReference>
<evidence type="ECO:0000313" key="5">
    <source>
        <dbReference type="Proteomes" id="UP000450000"/>
    </source>
</evidence>
<feature type="region of interest" description="Disordered" evidence="1">
    <location>
        <begin position="71"/>
        <end position="111"/>
    </location>
</feature>
<dbReference type="InterPro" id="IPR001387">
    <property type="entry name" value="Cro/C1-type_HTH"/>
</dbReference>
<proteinExistence type="predicted"/>
<reference evidence="4 5" key="1">
    <citation type="submission" date="2019-09" db="EMBL/GenBank/DDBJ databases">
        <title>Genome Sequences of Streptomyces kaniharaensis ATCC 21070.</title>
        <authorList>
            <person name="Zhu W."/>
            <person name="De Crecy-Lagard V."/>
            <person name="Richards N.G."/>
        </authorList>
    </citation>
    <scope>NUCLEOTIDE SEQUENCE [LARGE SCALE GENOMIC DNA]</scope>
    <source>
        <strain evidence="4 5">SF-557</strain>
    </source>
</reference>
<dbReference type="SMART" id="SM00530">
    <property type="entry name" value="HTH_XRE"/>
    <property type="match status" value="1"/>
</dbReference>
<dbReference type="Proteomes" id="UP000450000">
    <property type="component" value="Unassembled WGS sequence"/>
</dbReference>
<feature type="transmembrane region" description="Helical" evidence="2">
    <location>
        <begin position="494"/>
        <end position="521"/>
    </location>
</feature>
<dbReference type="PROSITE" id="PS50943">
    <property type="entry name" value="HTH_CROC1"/>
    <property type="match status" value="1"/>
</dbReference>
<dbReference type="RefSeq" id="WP_326847428.1">
    <property type="nucleotide sequence ID" value="NZ_WBOF01000003.1"/>
</dbReference>
<dbReference type="CDD" id="cd00093">
    <property type="entry name" value="HTH_XRE"/>
    <property type="match status" value="1"/>
</dbReference>